<dbReference type="PANTHER" id="PTHR23417">
    <property type="entry name" value="3-DEOXY-D-MANNO-OCTULOSONIC-ACID TRANSFERASE/TRNA GUANINE-N 7 - -METHYLTRANSFERASE"/>
    <property type="match status" value="1"/>
</dbReference>
<comment type="caution">
    <text evidence="7">Lacks conserved residue(s) required for the propagation of feature annotation.</text>
</comment>
<dbReference type="Pfam" id="PF02390">
    <property type="entry name" value="Methyltransf_4"/>
    <property type="match status" value="1"/>
</dbReference>
<keyword evidence="5 7" id="KW-0949">S-adenosyl-L-methionine</keyword>
<dbReference type="Proteomes" id="UP001501495">
    <property type="component" value="Unassembled WGS sequence"/>
</dbReference>
<name>A0ABP7XJH3_9ACTN</name>
<comment type="function">
    <text evidence="2 7">Catalyzes the formation of N(7)-methylguanine at position 46 (m7G46) in tRNA.</text>
</comment>
<feature type="binding site" evidence="7">
    <location>
        <position position="104"/>
    </location>
    <ligand>
        <name>S-adenosyl-L-methionine</name>
        <dbReference type="ChEBI" id="CHEBI:59789"/>
    </ligand>
</feature>
<feature type="binding site" evidence="7">
    <location>
        <position position="131"/>
    </location>
    <ligand>
        <name>S-adenosyl-L-methionine</name>
        <dbReference type="ChEBI" id="CHEBI:59789"/>
    </ligand>
</feature>
<feature type="binding site" evidence="7">
    <location>
        <position position="79"/>
    </location>
    <ligand>
        <name>S-adenosyl-L-methionine</name>
        <dbReference type="ChEBI" id="CHEBI:59789"/>
    </ligand>
</feature>
<evidence type="ECO:0000256" key="4">
    <source>
        <dbReference type="ARBA" id="ARBA00022679"/>
    </source>
</evidence>
<sequence>MEDTGQRVVPARPHHKLTDDGRRMREVLSYSRRGSRFTPRQAEAWAAHHERYVIPDTVVDREGFAFEEWFGRSAPLIVEIGSGVGEATAVLAAARPEANVLAFEVWRPGVADTLWRLEEAGAHNVRLCGVDAVWSLEHLLGPASITELWTFFPDPWRKARHHKRRLISAEFAELATSRLVPGGVWRLATDWADYAEQMREVLDAAPGLSGGEVPRWEERPVTKFERKGLALDRTITDFRYERVAPSSPSIASSSST</sequence>
<evidence type="ECO:0000256" key="7">
    <source>
        <dbReference type="HAMAP-Rule" id="MF_01057"/>
    </source>
</evidence>
<proteinExistence type="inferred from homology"/>
<evidence type="ECO:0000313" key="9">
    <source>
        <dbReference type="Proteomes" id="UP001501495"/>
    </source>
</evidence>
<feature type="binding site" evidence="7">
    <location>
        <position position="154"/>
    </location>
    <ligand>
        <name>S-adenosyl-L-methionine</name>
        <dbReference type="ChEBI" id="CHEBI:59789"/>
    </ligand>
</feature>
<evidence type="ECO:0000256" key="2">
    <source>
        <dbReference type="ARBA" id="ARBA00003015"/>
    </source>
</evidence>
<evidence type="ECO:0000256" key="1">
    <source>
        <dbReference type="ARBA" id="ARBA00000142"/>
    </source>
</evidence>
<feature type="binding site" evidence="7">
    <location>
        <begin position="222"/>
        <end position="225"/>
    </location>
    <ligand>
        <name>substrate</name>
    </ligand>
</feature>
<dbReference type="PROSITE" id="PS51625">
    <property type="entry name" value="SAM_MT_TRMB"/>
    <property type="match status" value="1"/>
</dbReference>
<organism evidence="8 9">
    <name type="scientific">Nocardioides fonticola</name>
    <dbReference type="NCBI Taxonomy" id="450363"/>
    <lineage>
        <taxon>Bacteria</taxon>
        <taxon>Bacillati</taxon>
        <taxon>Actinomycetota</taxon>
        <taxon>Actinomycetes</taxon>
        <taxon>Propionibacteriales</taxon>
        <taxon>Nocardioidaceae</taxon>
        <taxon>Nocardioides</taxon>
    </lineage>
</organism>
<comment type="catalytic activity">
    <reaction evidence="1 7">
        <text>guanosine(46) in tRNA + S-adenosyl-L-methionine = N(7)-methylguanosine(46) in tRNA + S-adenosyl-L-homocysteine</text>
        <dbReference type="Rhea" id="RHEA:42708"/>
        <dbReference type="Rhea" id="RHEA-COMP:10188"/>
        <dbReference type="Rhea" id="RHEA-COMP:10189"/>
        <dbReference type="ChEBI" id="CHEBI:57856"/>
        <dbReference type="ChEBI" id="CHEBI:59789"/>
        <dbReference type="ChEBI" id="CHEBI:74269"/>
        <dbReference type="ChEBI" id="CHEBI:74480"/>
        <dbReference type="EC" id="2.1.1.33"/>
    </reaction>
</comment>
<dbReference type="EC" id="2.1.1.33" evidence="7"/>
<feature type="binding site" evidence="7">
    <location>
        <position position="190"/>
    </location>
    <ligand>
        <name>substrate</name>
    </ligand>
</feature>
<reference evidence="9" key="1">
    <citation type="journal article" date="2019" name="Int. J. Syst. Evol. Microbiol.">
        <title>The Global Catalogue of Microorganisms (GCM) 10K type strain sequencing project: providing services to taxonomists for standard genome sequencing and annotation.</title>
        <authorList>
            <consortium name="The Broad Institute Genomics Platform"/>
            <consortium name="The Broad Institute Genome Sequencing Center for Infectious Disease"/>
            <person name="Wu L."/>
            <person name="Ma J."/>
        </authorList>
    </citation>
    <scope>NUCLEOTIDE SEQUENCE [LARGE SCALE GENOMIC DNA]</scope>
    <source>
        <strain evidence="9">JCM 16703</strain>
    </source>
</reference>
<dbReference type="PANTHER" id="PTHR23417:SF14">
    <property type="entry name" value="PENTACOTRIPEPTIDE-REPEAT REGION OF PRORP DOMAIN-CONTAINING PROTEIN"/>
    <property type="match status" value="1"/>
</dbReference>
<evidence type="ECO:0000313" key="8">
    <source>
        <dbReference type="EMBL" id="GAA4118697.1"/>
    </source>
</evidence>
<dbReference type="EMBL" id="BAAAZH010000013">
    <property type="protein sequence ID" value="GAA4118697.1"/>
    <property type="molecule type" value="Genomic_DNA"/>
</dbReference>
<dbReference type="Gene3D" id="3.40.50.150">
    <property type="entry name" value="Vaccinia Virus protein VP39"/>
    <property type="match status" value="1"/>
</dbReference>
<dbReference type="InterPro" id="IPR055361">
    <property type="entry name" value="tRNA_methyltr_TrmB_bact"/>
</dbReference>
<comment type="similarity">
    <text evidence="7">Belongs to the class I-like SAM-binding methyltransferase superfamily. TrmB family.</text>
</comment>
<dbReference type="InterPro" id="IPR003358">
    <property type="entry name" value="tRNA_(Gua-N-7)_MeTrfase_Trmb"/>
</dbReference>
<keyword evidence="4 7" id="KW-0808">Transferase</keyword>
<comment type="caution">
    <text evidence="8">The sequence shown here is derived from an EMBL/GenBank/DDBJ whole genome shotgun (WGS) entry which is preliminary data.</text>
</comment>
<keyword evidence="6 7" id="KW-0819">tRNA processing</keyword>
<feature type="binding site" evidence="7">
    <location>
        <position position="158"/>
    </location>
    <ligand>
        <name>substrate</name>
    </ligand>
</feature>
<comment type="pathway">
    <text evidence="7">tRNA modification; N(7)-methylguanine-tRNA biosynthesis.</text>
</comment>
<dbReference type="InterPro" id="IPR029063">
    <property type="entry name" value="SAM-dependent_MTases_sf"/>
</dbReference>
<keyword evidence="3 7" id="KW-0489">Methyltransferase</keyword>
<accession>A0ABP7XJH3</accession>
<keyword evidence="9" id="KW-1185">Reference proteome</keyword>
<dbReference type="RefSeq" id="WP_344733272.1">
    <property type="nucleotide sequence ID" value="NZ_BAAAZH010000013.1"/>
</dbReference>
<dbReference type="NCBIfam" id="TIGR00091">
    <property type="entry name" value="tRNA (guanosine(46)-N7)-methyltransferase TrmB"/>
    <property type="match status" value="1"/>
</dbReference>
<dbReference type="SUPFAM" id="SSF53335">
    <property type="entry name" value="S-adenosyl-L-methionine-dependent methyltransferases"/>
    <property type="match status" value="1"/>
</dbReference>
<gene>
    <name evidence="7 8" type="primary">trmB</name>
    <name evidence="8" type="ORF">GCM10022215_20530</name>
</gene>
<evidence type="ECO:0000256" key="3">
    <source>
        <dbReference type="ARBA" id="ARBA00022603"/>
    </source>
</evidence>
<evidence type="ECO:0000256" key="6">
    <source>
        <dbReference type="ARBA" id="ARBA00022694"/>
    </source>
</evidence>
<evidence type="ECO:0000256" key="5">
    <source>
        <dbReference type="ARBA" id="ARBA00022691"/>
    </source>
</evidence>
<dbReference type="HAMAP" id="MF_01057">
    <property type="entry name" value="tRNA_methyltr_TrmB"/>
    <property type="match status" value="1"/>
</dbReference>
<protein>
    <recommendedName>
        <fullName evidence="7">tRNA (guanine-N(7)-)-methyltransferase</fullName>
        <ecNumber evidence="7">2.1.1.33</ecNumber>
    </recommendedName>
    <alternativeName>
        <fullName evidence="7">tRNA (guanine(46)-N(7))-methyltransferase</fullName>
    </alternativeName>
    <alternativeName>
        <fullName evidence="7">tRNA(m7G46)-methyltransferase</fullName>
    </alternativeName>
</protein>